<feature type="transmembrane region" description="Helical" evidence="1">
    <location>
        <begin position="346"/>
        <end position="369"/>
    </location>
</feature>
<reference evidence="2 3" key="1">
    <citation type="journal article" date="2012" name="J. Bacteriol.">
        <title>Complete genome sequence of the broad-host-range strain Sinorhizobium fredii USDA257.</title>
        <authorList>
            <person name="Schuldes J."/>
            <person name="Rodriguez Orbegoso M."/>
            <person name="Schmeisser C."/>
            <person name="Krishnan H.B."/>
            <person name="Daniel R."/>
            <person name="Streit W.R."/>
        </authorList>
    </citation>
    <scope>NUCLEOTIDE SEQUENCE [LARGE SCALE GENOMIC DNA]</scope>
    <source>
        <strain evidence="2 3">USDA 257</strain>
    </source>
</reference>
<dbReference type="PANTHER" id="PTHR30199:SF0">
    <property type="entry name" value="INNER MEMBRANE PROTEIN YDCO"/>
    <property type="match status" value="1"/>
</dbReference>
<organism evidence="2 3">
    <name type="scientific">Sinorhizobium fredii (strain USDA 257)</name>
    <dbReference type="NCBI Taxonomy" id="1185652"/>
    <lineage>
        <taxon>Bacteria</taxon>
        <taxon>Pseudomonadati</taxon>
        <taxon>Pseudomonadota</taxon>
        <taxon>Alphaproteobacteria</taxon>
        <taxon>Hyphomicrobiales</taxon>
        <taxon>Rhizobiaceae</taxon>
        <taxon>Sinorhizobium/Ensifer group</taxon>
        <taxon>Sinorhizobium</taxon>
    </lineage>
</organism>
<feature type="transmembrane region" description="Helical" evidence="1">
    <location>
        <begin position="316"/>
        <end position="340"/>
    </location>
</feature>
<dbReference type="Proteomes" id="UP000006180">
    <property type="component" value="Chromosome"/>
</dbReference>
<dbReference type="NCBIfam" id="TIGR00843">
    <property type="entry name" value="benE"/>
    <property type="match status" value="1"/>
</dbReference>
<dbReference type="PATRIC" id="fig|1185652.3.peg.4852"/>
<dbReference type="HOGENOM" id="CLU_041268_2_0_5"/>
<dbReference type="AlphaFoldDB" id="I3XBG4"/>
<dbReference type="Pfam" id="PF03594">
    <property type="entry name" value="BenE"/>
    <property type="match status" value="1"/>
</dbReference>
<evidence type="ECO:0000313" key="2">
    <source>
        <dbReference type="EMBL" id="AFL53220.1"/>
    </source>
</evidence>
<evidence type="ECO:0000256" key="1">
    <source>
        <dbReference type="SAM" id="Phobius"/>
    </source>
</evidence>
<dbReference type="KEGG" id="sfd:USDA257_c46830"/>
<protein>
    <submittedName>
        <fullName evidence="2">Inner membrane protein YdcO</fullName>
    </submittedName>
</protein>
<keyword evidence="1" id="KW-0472">Membrane</keyword>
<feature type="transmembrane region" description="Helical" evidence="1">
    <location>
        <begin position="69"/>
        <end position="92"/>
    </location>
</feature>
<accession>I3XBG4</accession>
<dbReference type="STRING" id="1185652.USDA257_c46830"/>
<sequence>MLRRRPANSRDSPSTPARNTRLSAMLRDFSVQSLFMGVLIAFVGFASSFAVILHGLAGVGATAAQAASGLTALSISMGVCAILISIATRLPVSIAWSTPGAALLATSGTVEGGFNAAVGAFLVCGLLIVIAGLWKSLGRMVSSIPPALANAMLAGVLLSLCFAPVKAIAFNPLFGLPIVAAWAIVGSLNKLYAVPAALLAFVLVIAFGVQMPDNAFAQLSSALVPKAEFVPPIFNAAAMISIALPLFIVTMASQNIPGIAVLKVNDYHPNPGPLFATTGLFSLFSAPFGGHAVNLAAITAAMCAGPDAHPNRNRRYWSAIIAGIAYIAFGLLAGAVTTFVSLAPPVLIEAVAGLALIGALSSSAVAAFTEAQTREAAAITFLVTASGVSFAGVSGAFWGLIAGGLMLALARFSRRKS</sequence>
<gene>
    <name evidence="2" type="primary">ydcO</name>
    <name evidence="2" type="ORF">USDA257_c46830</name>
</gene>
<evidence type="ECO:0000313" key="3">
    <source>
        <dbReference type="Proteomes" id="UP000006180"/>
    </source>
</evidence>
<dbReference type="EMBL" id="CP003563">
    <property type="protein sequence ID" value="AFL53220.1"/>
    <property type="molecule type" value="Genomic_DNA"/>
</dbReference>
<dbReference type="GO" id="GO:0042925">
    <property type="term" value="F:benzoate transmembrane transporter activity"/>
    <property type="evidence" value="ECO:0007669"/>
    <property type="project" value="InterPro"/>
</dbReference>
<name>I3XBG4_SINF2</name>
<feature type="transmembrane region" description="Helical" evidence="1">
    <location>
        <begin position="167"/>
        <end position="185"/>
    </location>
</feature>
<dbReference type="PANTHER" id="PTHR30199">
    <property type="entry name" value="MFS FAMILY TRANSPORTER, PREDICTED SUBSTRATE BENZOATE"/>
    <property type="match status" value="1"/>
</dbReference>
<keyword evidence="1" id="KW-1133">Transmembrane helix</keyword>
<feature type="transmembrane region" description="Helical" evidence="1">
    <location>
        <begin position="191"/>
        <end position="209"/>
    </location>
</feature>
<keyword evidence="1" id="KW-0812">Transmembrane</keyword>
<feature type="transmembrane region" description="Helical" evidence="1">
    <location>
        <begin position="34"/>
        <end position="57"/>
    </location>
</feature>
<proteinExistence type="predicted"/>
<feature type="transmembrane region" description="Helical" evidence="1">
    <location>
        <begin position="140"/>
        <end position="160"/>
    </location>
</feature>
<feature type="transmembrane region" description="Helical" evidence="1">
    <location>
        <begin position="113"/>
        <end position="134"/>
    </location>
</feature>
<dbReference type="InterPro" id="IPR004711">
    <property type="entry name" value="Benzoate_Transporter"/>
</dbReference>
<dbReference type="GO" id="GO:0005886">
    <property type="term" value="C:plasma membrane"/>
    <property type="evidence" value="ECO:0007669"/>
    <property type="project" value="TreeGrafter"/>
</dbReference>
<feature type="transmembrane region" description="Helical" evidence="1">
    <location>
        <begin position="274"/>
        <end position="304"/>
    </location>
</feature>
<feature type="transmembrane region" description="Helical" evidence="1">
    <location>
        <begin position="381"/>
        <end position="410"/>
    </location>
</feature>
<dbReference type="eggNOG" id="COG3135">
    <property type="taxonomic scope" value="Bacteria"/>
</dbReference>
<feature type="transmembrane region" description="Helical" evidence="1">
    <location>
        <begin position="229"/>
        <end position="254"/>
    </location>
</feature>